<dbReference type="InterPro" id="IPR014782">
    <property type="entry name" value="Peptidase_M1_dom"/>
</dbReference>
<sequence length="702" mass="81092">MKLRIFIGLLLLGICVQAQHQDRIHFTHADVSIAIDPYNQLIKGSVVYDIKVVQSVDSVFLDAKNMQFSAVLLAGKKVRFSNDGKFLTIKKKLRKGKEYQLSLTYSATPQQTVYFIGWPPSPSKHPDSMRGRSQIWTQGQGKYTSHWLPSFDDMNEKVEFDMDITFNKNYDVIANGELRDTRVTDSLKTWFFDMEHPMSSYLLAFAIGHYKRQEAVSTEGVPLQMYYYPQDTLEVEPTYRYSKRIFDFMVSEIGVAYPWQNYKQIPVRDFLYAGMENTGTTIFSDGLMIDSVAFVDRNYVNVNAHELAHQWFGDMVTEVDGHHHWLQEGFATYYALLAEKEIFGDAYFYWKLYDSALELQKLSNDGKGKSLTDPKASSLTFYDKGAWALVMLRDLVGDIAFKKGIHNYLKKYQFKNVTISDFLVEMERASGKDLSVFKDTWLIGTAFPDAQTRKKLMDASPSIASFYALQHEMTASSGNDGAIVQRYWKNTNSGLLKKRIVERYLKTLSADFIRQAFASDDIEIRQALAVGMDKIPTDLKPEFESLLNDKSYVTTENALYKLWIYFPGDRGKYLDSTQGIVGFANKNVRLLWLTLALLTKDYHENKKPDYYRELSGYTAPRYSFEVRQGAFQYLDGGIGFSDQNLKDLINACIHHNWQFKKYGRGLLDRLMEIPRYKKRLIQISKELKGKELRYISNKLDKE</sequence>
<dbReference type="GO" id="GO:0005737">
    <property type="term" value="C:cytoplasm"/>
    <property type="evidence" value="ECO:0007669"/>
    <property type="project" value="TreeGrafter"/>
</dbReference>
<dbReference type="SUPFAM" id="SSF63737">
    <property type="entry name" value="Leukotriene A4 hydrolase N-terminal domain"/>
    <property type="match status" value="1"/>
</dbReference>
<dbReference type="GO" id="GO:0006508">
    <property type="term" value="P:proteolysis"/>
    <property type="evidence" value="ECO:0007669"/>
    <property type="project" value="UniProtKB-KW"/>
</dbReference>
<evidence type="ECO:0000313" key="15">
    <source>
        <dbReference type="EMBL" id="MCG2460794.1"/>
    </source>
</evidence>
<comment type="cofactor">
    <cofactor evidence="2">
        <name>Zn(2+)</name>
        <dbReference type="ChEBI" id="CHEBI:29105"/>
    </cofactor>
</comment>
<dbReference type="InterPro" id="IPR001930">
    <property type="entry name" value="Peptidase_M1"/>
</dbReference>
<dbReference type="Gene3D" id="1.10.390.10">
    <property type="entry name" value="Neutral Protease Domain 2"/>
    <property type="match status" value="1"/>
</dbReference>
<dbReference type="GO" id="GO:0042277">
    <property type="term" value="F:peptide binding"/>
    <property type="evidence" value="ECO:0007669"/>
    <property type="project" value="TreeGrafter"/>
</dbReference>
<feature type="domain" description="Aminopeptidase N-like N-terminal" evidence="14">
    <location>
        <begin position="28"/>
        <end position="202"/>
    </location>
</feature>
<keyword evidence="8" id="KW-0479">Metal-binding</keyword>
<dbReference type="EC" id="3.4.11.2" evidence="4"/>
<evidence type="ECO:0000256" key="10">
    <source>
        <dbReference type="ARBA" id="ARBA00022833"/>
    </source>
</evidence>
<dbReference type="Proteomes" id="UP001200642">
    <property type="component" value="Unassembled WGS sequence"/>
</dbReference>
<organism evidence="15 16">
    <name type="scientific">Cerina litoralis</name>
    <dbReference type="NCBI Taxonomy" id="2874477"/>
    <lineage>
        <taxon>Bacteria</taxon>
        <taxon>Pseudomonadati</taxon>
        <taxon>Bacteroidota</taxon>
        <taxon>Flavobacteriia</taxon>
        <taxon>Flavobacteriales</taxon>
        <taxon>Flavobacteriaceae</taxon>
        <taxon>Cerina</taxon>
    </lineage>
</organism>
<comment type="caution">
    <text evidence="15">The sequence shown here is derived from an EMBL/GenBank/DDBJ whole genome shotgun (WGS) entry which is preliminary data.</text>
</comment>
<evidence type="ECO:0000256" key="5">
    <source>
        <dbReference type="ARBA" id="ARBA00015611"/>
    </source>
</evidence>
<evidence type="ECO:0000256" key="6">
    <source>
        <dbReference type="ARBA" id="ARBA00022438"/>
    </source>
</evidence>
<dbReference type="InterPro" id="IPR050344">
    <property type="entry name" value="Peptidase_M1_aminopeptidases"/>
</dbReference>
<dbReference type="EMBL" id="JAIRBC010000010">
    <property type="protein sequence ID" value="MCG2460794.1"/>
    <property type="molecule type" value="Genomic_DNA"/>
</dbReference>
<comment type="similarity">
    <text evidence="3">Belongs to the peptidase M1 family.</text>
</comment>
<keyword evidence="7" id="KW-0645">Protease</keyword>
<dbReference type="Pfam" id="PF17900">
    <property type="entry name" value="Peptidase_M1_N"/>
    <property type="match status" value="1"/>
</dbReference>
<dbReference type="GO" id="GO:0016285">
    <property type="term" value="F:alanyl aminopeptidase activity"/>
    <property type="evidence" value="ECO:0007669"/>
    <property type="project" value="UniProtKB-EC"/>
</dbReference>
<dbReference type="InterPro" id="IPR045357">
    <property type="entry name" value="Aminopeptidase_N-like_N"/>
</dbReference>
<proteinExistence type="inferred from homology"/>
<evidence type="ECO:0000256" key="9">
    <source>
        <dbReference type="ARBA" id="ARBA00022801"/>
    </source>
</evidence>
<keyword evidence="10" id="KW-0862">Zinc</keyword>
<evidence type="ECO:0000256" key="11">
    <source>
        <dbReference type="ARBA" id="ARBA00023049"/>
    </source>
</evidence>
<protein>
    <recommendedName>
        <fullName evidence="5">Aminopeptidase N</fullName>
        <ecNumber evidence="4">3.4.11.2</ecNumber>
    </recommendedName>
</protein>
<dbReference type="RefSeq" id="WP_317901943.1">
    <property type="nucleotide sequence ID" value="NZ_JAIRBC010000010.1"/>
</dbReference>
<reference evidence="15" key="1">
    <citation type="submission" date="2023-02" db="EMBL/GenBank/DDBJ databases">
        <title>Genome of Flavobacteriaceae gen. nov. sp. strain F89.</title>
        <authorList>
            <person name="Wang Y."/>
        </authorList>
    </citation>
    <scope>NUCLEOTIDE SEQUENCE</scope>
    <source>
        <strain evidence="15">F89</strain>
    </source>
</reference>
<dbReference type="CDD" id="cd09603">
    <property type="entry name" value="M1_APN_like"/>
    <property type="match status" value="1"/>
</dbReference>
<evidence type="ECO:0000256" key="3">
    <source>
        <dbReference type="ARBA" id="ARBA00010136"/>
    </source>
</evidence>
<keyword evidence="11" id="KW-0482">Metalloprotease</keyword>
<dbReference type="GO" id="GO:0005615">
    <property type="term" value="C:extracellular space"/>
    <property type="evidence" value="ECO:0007669"/>
    <property type="project" value="TreeGrafter"/>
</dbReference>
<keyword evidence="9" id="KW-0378">Hydrolase</keyword>
<evidence type="ECO:0000256" key="1">
    <source>
        <dbReference type="ARBA" id="ARBA00000098"/>
    </source>
</evidence>
<dbReference type="Gene3D" id="2.60.40.1730">
    <property type="entry name" value="tricorn interacting facor f3 domain"/>
    <property type="match status" value="1"/>
</dbReference>
<dbReference type="PANTHER" id="PTHR11533:SF174">
    <property type="entry name" value="PUROMYCIN-SENSITIVE AMINOPEPTIDASE-RELATED"/>
    <property type="match status" value="1"/>
</dbReference>
<keyword evidence="16" id="KW-1185">Reference proteome</keyword>
<evidence type="ECO:0000256" key="2">
    <source>
        <dbReference type="ARBA" id="ARBA00001947"/>
    </source>
</evidence>
<feature type="signal peptide" evidence="12">
    <location>
        <begin position="1"/>
        <end position="20"/>
    </location>
</feature>
<accession>A0AAE3EV72</accession>
<name>A0AAE3EV72_9FLAO</name>
<feature type="chain" id="PRO_5042179021" description="Aminopeptidase N" evidence="12">
    <location>
        <begin position="21"/>
        <end position="702"/>
    </location>
</feature>
<gene>
    <name evidence="15" type="ORF">K8352_08540</name>
</gene>
<evidence type="ECO:0000256" key="12">
    <source>
        <dbReference type="SAM" id="SignalP"/>
    </source>
</evidence>
<keyword evidence="12" id="KW-0732">Signal</keyword>
<dbReference type="GO" id="GO:0043171">
    <property type="term" value="P:peptide catabolic process"/>
    <property type="evidence" value="ECO:0007669"/>
    <property type="project" value="TreeGrafter"/>
</dbReference>
<dbReference type="PRINTS" id="PR00756">
    <property type="entry name" value="ALADIPTASE"/>
</dbReference>
<dbReference type="Pfam" id="PF01433">
    <property type="entry name" value="Peptidase_M1"/>
    <property type="match status" value="1"/>
</dbReference>
<dbReference type="GO" id="GO:0016020">
    <property type="term" value="C:membrane"/>
    <property type="evidence" value="ECO:0007669"/>
    <property type="project" value="TreeGrafter"/>
</dbReference>
<keyword evidence="6" id="KW-0031">Aminopeptidase</keyword>
<feature type="domain" description="Peptidase M1 membrane alanine aminopeptidase" evidence="13">
    <location>
        <begin position="242"/>
        <end position="441"/>
    </location>
</feature>
<evidence type="ECO:0000259" key="13">
    <source>
        <dbReference type="Pfam" id="PF01433"/>
    </source>
</evidence>
<dbReference type="InterPro" id="IPR027268">
    <property type="entry name" value="Peptidase_M4/M1_CTD_sf"/>
</dbReference>
<evidence type="ECO:0000256" key="7">
    <source>
        <dbReference type="ARBA" id="ARBA00022670"/>
    </source>
</evidence>
<dbReference type="GO" id="GO:0070006">
    <property type="term" value="F:metalloaminopeptidase activity"/>
    <property type="evidence" value="ECO:0007669"/>
    <property type="project" value="TreeGrafter"/>
</dbReference>
<evidence type="ECO:0000256" key="4">
    <source>
        <dbReference type="ARBA" id="ARBA00012564"/>
    </source>
</evidence>
<evidence type="ECO:0000313" key="16">
    <source>
        <dbReference type="Proteomes" id="UP001200642"/>
    </source>
</evidence>
<dbReference type="PANTHER" id="PTHR11533">
    <property type="entry name" value="PROTEASE M1 ZINC METALLOPROTEASE"/>
    <property type="match status" value="1"/>
</dbReference>
<dbReference type="InterPro" id="IPR042097">
    <property type="entry name" value="Aminopeptidase_N-like_N_sf"/>
</dbReference>
<evidence type="ECO:0000259" key="14">
    <source>
        <dbReference type="Pfam" id="PF17900"/>
    </source>
</evidence>
<evidence type="ECO:0000256" key="8">
    <source>
        <dbReference type="ARBA" id="ARBA00022723"/>
    </source>
</evidence>
<dbReference type="SUPFAM" id="SSF55486">
    <property type="entry name" value="Metalloproteases ('zincins'), catalytic domain"/>
    <property type="match status" value="1"/>
</dbReference>
<dbReference type="AlphaFoldDB" id="A0AAE3EV72"/>
<dbReference type="GO" id="GO:0008270">
    <property type="term" value="F:zinc ion binding"/>
    <property type="evidence" value="ECO:0007669"/>
    <property type="project" value="InterPro"/>
</dbReference>
<comment type="catalytic activity">
    <reaction evidence="1">
        <text>Release of an N-terminal amino acid, Xaa-|-Yaa- from a peptide, amide or arylamide. Xaa is preferably Ala, but may be most amino acids including Pro (slow action). When a terminal hydrophobic residue is followed by a prolyl residue, the two may be released as an intact Xaa-Pro dipeptide.</text>
        <dbReference type="EC" id="3.4.11.2"/>
    </reaction>
</comment>